<feature type="region of interest" description="Disordered" evidence="1">
    <location>
        <begin position="1"/>
        <end position="31"/>
    </location>
</feature>
<evidence type="ECO:0008006" key="4">
    <source>
        <dbReference type="Google" id="ProtNLM"/>
    </source>
</evidence>
<reference evidence="2" key="1">
    <citation type="journal article" date="2020" name="Stud. Mycol.">
        <title>101 Dothideomycetes genomes: a test case for predicting lifestyles and emergence of pathogens.</title>
        <authorList>
            <person name="Haridas S."/>
            <person name="Albert R."/>
            <person name="Binder M."/>
            <person name="Bloem J."/>
            <person name="Labutti K."/>
            <person name="Salamov A."/>
            <person name="Andreopoulos B."/>
            <person name="Baker S."/>
            <person name="Barry K."/>
            <person name="Bills G."/>
            <person name="Bluhm B."/>
            <person name="Cannon C."/>
            <person name="Castanera R."/>
            <person name="Culley D."/>
            <person name="Daum C."/>
            <person name="Ezra D."/>
            <person name="Gonzalez J."/>
            <person name="Henrissat B."/>
            <person name="Kuo A."/>
            <person name="Liang C."/>
            <person name="Lipzen A."/>
            <person name="Lutzoni F."/>
            <person name="Magnuson J."/>
            <person name="Mondo S."/>
            <person name="Nolan M."/>
            <person name="Ohm R."/>
            <person name="Pangilinan J."/>
            <person name="Park H.-J."/>
            <person name="Ramirez L."/>
            <person name="Alfaro M."/>
            <person name="Sun H."/>
            <person name="Tritt A."/>
            <person name="Yoshinaga Y."/>
            <person name="Zwiers L.-H."/>
            <person name="Turgeon B."/>
            <person name="Goodwin S."/>
            <person name="Spatafora J."/>
            <person name="Crous P."/>
            <person name="Grigoriev I."/>
        </authorList>
    </citation>
    <scope>NUCLEOTIDE SEQUENCE</scope>
    <source>
        <strain evidence="2">CBS 675.92</strain>
    </source>
</reference>
<evidence type="ECO:0000313" key="3">
    <source>
        <dbReference type="Proteomes" id="UP000800035"/>
    </source>
</evidence>
<dbReference type="InterPro" id="IPR011333">
    <property type="entry name" value="SKP1/BTB/POZ_sf"/>
</dbReference>
<dbReference type="Proteomes" id="UP000800035">
    <property type="component" value="Unassembled WGS sequence"/>
</dbReference>
<evidence type="ECO:0000256" key="1">
    <source>
        <dbReference type="SAM" id="MobiDB-lite"/>
    </source>
</evidence>
<sequence length="440" mass="49447">MMHEFKAPQPPESRASTASSDMPLAKKPRMSIENDQLTITTVSTSPINNGDIKFEQRPSIQSSFTTTIKLQYGENLQFNCSIHLSCLLECSATMKQLFEDADSIRQDYAKVKTLRRRVKALLPPETSHEAFMGQKVDEMVAQALSLISAACSNFPLSEYKSRIRNSVQNHVDELFQDNKHNWNDPSIKRKDFPAEHVLKRLEVLKAHAILSVLTKLHQVLWQIKAREDKAALSNPRKAAAQRRIVLATFDEGTDRTVQSTFDQETIGAMMQWAYKGPLRFDNADQLCCLHALATRLGMDELTGLCVEKLTSATRKALSSAELNGISVANLLEETRSSTETDGQVNPLADVVRVVFMFVLKHENPPVQLKAIVLEAIADSADHDLVDTALMTMSSELKNELCIALVHRHWKINVGRTWTDGSIKEETKLEEKEEEAKEGFE</sequence>
<dbReference type="OrthoDB" id="3794120at2759"/>
<dbReference type="Gene3D" id="3.30.710.10">
    <property type="entry name" value="Potassium Channel Kv1.1, Chain A"/>
    <property type="match status" value="1"/>
</dbReference>
<gene>
    <name evidence="2" type="ORF">CC80DRAFT_539557</name>
</gene>
<name>A0A6A5TI70_9PLEO</name>
<proteinExistence type="predicted"/>
<dbReference type="EMBL" id="ML977025">
    <property type="protein sequence ID" value="KAF1950496.1"/>
    <property type="molecule type" value="Genomic_DNA"/>
</dbReference>
<organism evidence="2 3">
    <name type="scientific">Byssothecium circinans</name>
    <dbReference type="NCBI Taxonomy" id="147558"/>
    <lineage>
        <taxon>Eukaryota</taxon>
        <taxon>Fungi</taxon>
        <taxon>Dikarya</taxon>
        <taxon>Ascomycota</taxon>
        <taxon>Pezizomycotina</taxon>
        <taxon>Dothideomycetes</taxon>
        <taxon>Pleosporomycetidae</taxon>
        <taxon>Pleosporales</taxon>
        <taxon>Massarineae</taxon>
        <taxon>Massarinaceae</taxon>
        <taxon>Byssothecium</taxon>
    </lineage>
</organism>
<keyword evidence="3" id="KW-1185">Reference proteome</keyword>
<dbReference type="AlphaFoldDB" id="A0A6A5TI70"/>
<protein>
    <recommendedName>
        <fullName evidence="4">BTB domain-containing protein</fullName>
    </recommendedName>
</protein>
<accession>A0A6A5TI70</accession>
<evidence type="ECO:0000313" key="2">
    <source>
        <dbReference type="EMBL" id="KAF1950496.1"/>
    </source>
</evidence>